<comment type="caution">
    <text evidence="1">The sequence shown here is derived from an EMBL/GenBank/DDBJ whole genome shotgun (WGS) entry which is preliminary data.</text>
</comment>
<proteinExistence type="predicted"/>
<dbReference type="STRING" id="268474.A0A0V1MJ10"/>
<dbReference type="EMBL" id="JYDO01000096">
    <property type="protein sequence ID" value="KRZ71424.1"/>
    <property type="molecule type" value="Genomic_DNA"/>
</dbReference>
<dbReference type="AlphaFoldDB" id="A0A0V1MJ10"/>
<keyword evidence="2" id="KW-1185">Reference proteome</keyword>
<accession>A0A0V1MJ10</accession>
<dbReference type="OrthoDB" id="6143638at2759"/>
<dbReference type="Proteomes" id="UP000054843">
    <property type="component" value="Unassembled WGS sequence"/>
</dbReference>
<gene>
    <name evidence="1" type="ORF">T10_6045</name>
</gene>
<reference evidence="1 2" key="1">
    <citation type="submission" date="2015-01" db="EMBL/GenBank/DDBJ databases">
        <title>Evolution of Trichinella species and genotypes.</title>
        <authorList>
            <person name="Korhonen P.K."/>
            <person name="Edoardo P."/>
            <person name="Giuseppe L.R."/>
            <person name="Gasser R.B."/>
        </authorList>
    </citation>
    <scope>NUCLEOTIDE SEQUENCE [LARGE SCALE GENOMIC DNA]</scope>
    <source>
        <strain evidence="1">ISS1980</strain>
    </source>
</reference>
<protein>
    <recommendedName>
        <fullName evidence="3">PiggyBac transposable element-derived protein domain-containing protein</fullName>
    </recommendedName>
</protein>
<evidence type="ECO:0000313" key="1">
    <source>
        <dbReference type="EMBL" id="KRZ71424.1"/>
    </source>
</evidence>
<sequence>MDNSFTSIPLVEDLLGEKTTILTLVSYILKQKKCVLLLSTMHHDDAVREDQEESWILCYFVMERSPGPSCTGVHMQATHPMMANALKVLLPFTTSYMCEIGFSAILE</sequence>
<name>A0A0V1MJ10_9BILA</name>
<organism evidence="1 2">
    <name type="scientific">Trichinella papuae</name>
    <dbReference type="NCBI Taxonomy" id="268474"/>
    <lineage>
        <taxon>Eukaryota</taxon>
        <taxon>Metazoa</taxon>
        <taxon>Ecdysozoa</taxon>
        <taxon>Nematoda</taxon>
        <taxon>Enoplea</taxon>
        <taxon>Dorylaimia</taxon>
        <taxon>Trichinellida</taxon>
        <taxon>Trichinellidae</taxon>
        <taxon>Trichinella</taxon>
    </lineage>
</organism>
<evidence type="ECO:0000313" key="2">
    <source>
        <dbReference type="Proteomes" id="UP000054843"/>
    </source>
</evidence>
<evidence type="ECO:0008006" key="3">
    <source>
        <dbReference type="Google" id="ProtNLM"/>
    </source>
</evidence>